<dbReference type="InterPro" id="IPR012902">
    <property type="entry name" value="N_methyl_site"/>
</dbReference>
<accession>A0A1M7KIT4</accession>
<sequence>MGWGQSVAGRNRQTGLSLVELLLAMLIGSVVLLAATEVLRHVHQLDQRTRQLAERQAAVVYALDVMAARLRSGVADETSFELRDSGTAGTCTLYDRDGRQPLIDGLASSGNCEDERPVESLGEGIYRLQLTLPDFPAPLRMGVVDRRYWSSGGTP</sequence>
<keyword evidence="1" id="KW-0472">Membrane</keyword>
<dbReference type="AlphaFoldDB" id="A0A1M7KIT4"/>
<dbReference type="NCBIfam" id="TIGR02532">
    <property type="entry name" value="IV_pilin_GFxxxE"/>
    <property type="match status" value="1"/>
</dbReference>
<evidence type="ECO:0000256" key="1">
    <source>
        <dbReference type="SAM" id="Phobius"/>
    </source>
</evidence>
<reference evidence="3 4" key="1">
    <citation type="submission" date="2016-11" db="EMBL/GenBank/DDBJ databases">
        <authorList>
            <person name="Jaros S."/>
            <person name="Januszkiewicz K."/>
            <person name="Wedrychowicz H."/>
        </authorList>
    </citation>
    <scope>NUCLEOTIDE SEQUENCE [LARGE SCALE GENOMIC DNA]</scope>
    <source>
        <strain evidence="3 4">DSM 4740</strain>
    </source>
</reference>
<dbReference type="Pfam" id="PF07963">
    <property type="entry name" value="N_methyl"/>
    <property type="match status" value="1"/>
</dbReference>
<keyword evidence="1" id="KW-1133">Transmembrane helix</keyword>
<dbReference type="RefSeq" id="WP_073436535.1">
    <property type="nucleotide sequence ID" value="NZ_BJXU01000144.1"/>
</dbReference>
<dbReference type="EMBL" id="FRCA01000010">
    <property type="protein sequence ID" value="SHM65296.1"/>
    <property type="molecule type" value="Genomic_DNA"/>
</dbReference>
<dbReference type="EMBL" id="BJXU01000144">
    <property type="protein sequence ID" value="GEN25363.1"/>
    <property type="molecule type" value="Genomic_DNA"/>
</dbReference>
<gene>
    <name evidence="2" type="ORF">HCU01_33120</name>
    <name evidence="3" type="ORF">SAMN05660971_03543</name>
</gene>
<organism evidence="3 4">
    <name type="scientific">Halomonas cupida</name>
    <dbReference type="NCBI Taxonomy" id="44933"/>
    <lineage>
        <taxon>Bacteria</taxon>
        <taxon>Pseudomonadati</taxon>
        <taxon>Pseudomonadota</taxon>
        <taxon>Gammaproteobacteria</taxon>
        <taxon>Oceanospirillales</taxon>
        <taxon>Halomonadaceae</taxon>
        <taxon>Halomonas</taxon>
    </lineage>
</organism>
<dbReference type="PROSITE" id="PS00409">
    <property type="entry name" value="PROKAR_NTER_METHYL"/>
    <property type="match status" value="1"/>
</dbReference>
<dbReference type="STRING" id="44933.SAMN05660971_03543"/>
<dbReference type="Proteomes" id="UP000321726">
    <property type="component" value="Unassembled WGS sequence"/>
</dbReference>
<reference evidence="2 5" key="2">
    <citation type="submission" date="2019-07" db="EMBL/GenBank/DDBJ databases">
        <title>Whole genome shotgun sequence of Halomonas cupida NBRC 102219.</title>
        <authorList>
            <person name="Hosoyama A."/>
            <person name="Uohara A."/>
            <person name="Ohji S."/>
            <person name="Ichikawa N."/>
        </authorList>
    </citation>
    <scope>NUCLEOTIDE SEQUENCE [LARGE SCALE GENOMIC DNA]</scope>
    <source>
        <strain evidence="2 5">NBRC 102219</strain>
    </source>
</reference>
<evidence type="ECO:0000313" key="2">
    <source>
        <dbReference type="EMBL" id="GEN25363.1"/>
    </source>
</evidence>
<dbReference type="Proteomes" id="UP000184123">
    <property type="component" value="Unassembled WGS sequence"/>
</dbReference>
<evidence type="ECO:0000313" key="5">
    <source>
        <dbReference type="Proteomes" id="UP000321726"/>
    </source>
</evidence>
<dbReference type="OrthoDB" id="5296662at2"/>
<protein>
    <submittedName>
        <fullName evidence="3">Prepilin-type N-terminal cleavage/methylation domain-containing protein</fullName>
    </submittedName>
</protein>
<keyword evidence="5" id="KW-1185">Reference proteome</keyword>
<keyword evidence="1" id="KW-0812">Transmembrane</keyword>
<evidence type="ECO:0000313" key="4">
    <source>
        <dbReference type="Proteomes" id="UP000184123"/>
    </source>
</evidence>
<evidence type="ECO:0000313" key="3">
    <source>
        <dbReference type="EMBL" id="SHM65296.1"/>
    </source>
</evidence>
<proteinExistence type="predicted"/>
<feature type="transmembrane region" description="Helical" evidence="1">
    <location>
        <begin position="21"/>
        <end position="39"/>
    </location>
</feature>
<name>A0A1M7KIT4_9GAMM</name>